<feature type="region of interest" description="Disordered" evidence="1">
    <location>
        <begin position="397"/>
        <end position="450"/>
    </location>
</feature>
<protein>
    <recommendedName>
        <fullName evidence="5">DUF4407 domain-containing protein</fullName>
    </recommendedName>
</protein>
<evidence type="ECO:0000256" key="1">
    <source>
        <dbReference type="SAM" id="MobiDB-lite"/>
    </source>
</evidence>
<feature type="transmembrane region" description="Helical" evidence="2">
    <location>
        <begin position="51"/>
        <end position="75"/>
    </location>
</feature>
<keyword evidence="2" id="KW-1133">Transmembrane helix</keyword>
<keyword evidence="4" id="KW-1185">Reference proteome</keyword>
<dbReference type="STRING" id="937218.SAMN06297251_11733"/>
<evidence type="ECO:0000313" key="4">
    <source>
        <dbReference type="Proteomes" id="UP000192656"/>
    </source>
</evidence>
<organism evidence="3 4">
    <name type="scientific">Fulvimarina manganoxydans</name>
    <dbReference type="NCBI Taxonomy" id="937218"/>
    <lineage>
        <taxon>Bacteria</taxon>
        <taxon>Pseudomonadati</taxon>
        <taxon>Pseudomonadota</taxon>
        <taxon>Alphaproteobacteria</taxon>
        <taxon>Hyphomicrobiales</taxon>
        <taxon>Aurantimonadaceae</taxon>
        <taxon>Fulvimarina</taxon>
    </lineage>
</organism>
<keyword evidence="2" id="KW-0812">Transmembrane</keyword>
<dbReference type="RefSeq" id="WP_084411590.1">
    <property type="nucleotide sequence ID" value="NZ_FWXR01000017.1"/>
</dbReference>
<dbReference type="OrthoDB" id="7799972at2"/>
<sequence length="450" mass="48116">MSVSQSYTLRGQLTRLDATTRITLAVLALASGVYTYLGVRDLLDGSATAVFLGAIVYSSAVSVAIYAFWTYLMRFMPHVRQPSGRRMLYLAMALGSAMIIAMSSWLNASALAGSAALEQHLSVTTEAYQEKLNEAHESALAAQSLLPDIQLAAQRFQGLAQEEARSGALTGTSGSGTVVQLLRQMAGQLTGLQSEIEASRSTAQTIFDEGGARLAAMRQLVTSQGPVSDRANAFAEEAVQLSGLITALQQTSVAPAVKRAADDLGRSFIAPVADGSDPALRVRQSEVVGRVEEAVRAQSVQLSQAADEILQRPAVEPFRFTPLSAPEAVIRYAGDFLPSWAGAISIDLLPAVLIFILCIVQDVIRREDGEEMEIGDMSAADLMRAIRIQKRLQASEAGTAFGGEADQRDDVRPDHGRPSKTPAAADPESRDIVQRNDPDGPTPFPKTVSR</sequence>
<proteinExistence type="predicted"/>
<gene>
    <name evidence="3" type="ORF">SAMN06297251_11733</name>
</gene>
<evidence type="ECO:0000313" key="3">
    <source>
        <dbReference type="EMBL" id="SMC99936.1"/>
    </source>
</evidence>
<feature type="compositionally biased region" description="Basic and acidic residues" evidence="1">
    <location>
        <begin position="405"/>
        <end position="417"/>
    </location>
</feature>
<dbReference type="Proteomes" id="UP000192656">
    <property type="component" value="Unassembled WGS sequence"/>
</dbReference>
<name>A0A1W2DSG2_9HYPH</name>
<keyword evidence="2" id="KW-0472">Membrane</keyword>
<feature type="transmembrane region" description="Helical" evidence="2">
    <location>
        <begin position="87"/>
        <end position="106"/>
    </location>
</feature>
<reference evidence="3 4" key="1">
    <citation type="submission" date="2017-04" db="EMBL/GenBank/DDBJ databases">
        <authorList>
            <person name="Afonso C.L."/>
            <person name="Miller P.J."/>
            <person name="Scott M.A."/>
            <person name="Spackman E."/>
            <person name="Goraichik I."/>
            <person name="Dimitrov K.M."/>
            <person name="Suarez D.L."/>
            <person name="Swayne D.E."/>
        </authorList>
    </citation>
    <scope>NUCLEOTIDE SEQUENCE [LARGE SCALE GENOMIC DNA]</scope>
    <source>
        <strain evidence="3 4">CGMCC 1.10972</strain>
    </source>
</reference>
<evidence type="ECO:0008006" key="5">
    <source>
        <dbReference type="Google" id="ProtNLM"/>
    </source>
</evidence>
<accession>A0A1W2DSG2</accession>
<feature type="transmembrane region" description="Helical" evidence="2">
    <location>
        <begin position="21"/>
        <end position="39"/>
    </location>
</feature>
<dbReference type="AlphaFoldDB" id="A0A1W2DSG2"/>
<dbReference type="EMBL" id="FWXR01000017">
    <property type="protein sequence ID" value="SMC99936.1"/>
    <property type="molecule type" value="Genomic_DNA"/>
</dbReference>
<feature type="compositionally biased region" description="Basic and acidic residues" evidence="1">
    <location>
        <begin position="427"/>
        <end position="438"/>
    </location>
</feature>
<evidence type="ECO:0000256" key="2">
    <source>
        <dbReference type="SAM" id="Phobius"/>
    </source>
</evidence>